<dbReference type="STRING" id="1183438.GKIL_4214"/>
<accession>U5QRZ2</accession>
<dbReference type="PANTHER" id="PTHR30007">
    <property type="entry name" value="PHP DOMAIN PROTEIN"/>
    <property type="match status" value="1"/>
</dbReference>
<sequence>MVALEATMARKNSMVETPHAPMPGPSRRAGRHILTDTQGWLLKVVVHPAHIADRDGALLVLEGVSQSSPQLQKVWLDMGYRGARLMNWVQQHLPQVKLEVVQRPRRWVRVPANEEPPPMPQGFQVLPRRWHAAPAGGVVERTFAWLCRNRRLSKDYERLAETSECLVCLAMSKLMLRRLAGL</sequence>
<dbReference type="eggNOG" id="COG3293">
    <property type="taxonomic scope" value="Bacteria"/>
</dbReference>
<reference evidence="2 3" key="1">
    <citation type="journal article" date="2013" name="PLoS ONE">
        <title>Cultivation and Complete Genome Sequencing of Gloeobacter kilaueensis sp. nov., from a Lava Cave in Kilauea Caldera, Hawai'i.</title>
        <authorList>
            <person name="Saw J.H."/>
            <person name="Schatz M."/>
            <person name="Brown M.V."/>
            <person name="Kunkel D.D."/>
            <person name="Foster J.S."/>
            <person name="Shick H."/>
            <person name="Christensen S."/>
            <person name="Hou S."/>
            <person name="Wan X."/>
            <person name="Donachie S.P."/>
        </authorList>
    </citation>
    <scope>NUCLEOTIDE SEQUENCE [LARGE SCALE GENOMIC DNA]</scope>
    <source>
        <strain evidence="3">JS</strain>
    </source>
</reference>
<proteinExistence type="predicted"/>
<dbReference type="Pfam" id="PF01609">
    <property type="entry name" value="DDE_Tnp_1"/>
    <property type="match status" value="1"/>
</dbReference>
<evidence type="ECO:0000313" key="2">
    <source>
        <dbReference type="EMBL" id="AGY60460.1"/>
    </source>
</evidence>
<organism evidence="2 3">
    <name type="scientific">Gloeobacter kilaueensis (strain ATCC BAA-2537 / CCAP 1431/1 / ULC 316 / JS1)</name>
    <dbReference type="NCBI Taxonomy" id="1183438"/>
    <lineage>
        <taxon>Bacteria</taxon>
        <taxon>Bacillati</taxon>
        <taxon>Cyanobacteriota</taxon>
        <taxon>Cyanophyceae</taxon>
        <taxon>Gloeobacterales</taxon>
        <taxon>Gloeobacteraceae</taxon>
        <taxon>Gloeobacter</taxon>
    </lineage>
</organism>
<dbReference type="KEGG" id="glj:GKIL_4214"/>
<dbReference type="AlphaFoldDB" id="U5QRZ2"/>
<dbReference type="InterPro" id="IPR002559">
    <property type="entry name" value="Transposase_11"/>
</dbReference>
<name>U5QRZ2_GLOK1</name>
<dbReference type="GO" id="GO:0006313">
    <property type="term" value="P:DNA transposition"/>
    <property type="evidence" value="ECO:0007669"/>
    <property type="project" value="InterPro"/>
</dbReference>
<evidence type="ECO:0000259" key="1">
    <source>
        <dbReference type="Pfam" id="PF01609"/>
    </source>
</evidence>
<feature type="domain" description="Transposase IS4-like" evidence="1">
    <location>
        <begin position="23"/>
        <end position="164"/>
    </location>
</feature>
<dbReference type="EMBL" id="CP003587">
    <property type="protein sequence ID" value="AGY60460.1"/>
    <property type="molecule type" value="Genomic_DNA"/>
</dbReference>
<evidence type="ECO:0000313" key="3">
    <source>
        <dbReference type="Proteomes" id="UP000017396"/>
    </source>
</evidence>
<dbReference type="PANTHER" id="PTHR30007:SF0">
    <property type="entry name" value="TRANSPOSASE"/>
    <property type="match status" value="1"/>
</dbReference>
<protein>
    <submittedName>
        <fullName evidence="2">Transposase</fullName>
    </submittedName>
</protein>
<dbReference type="Proteomes" id="UP000017396">
    <property type="component" value="Chromosome"/>
</dbReference>
<dbReference type="GO" id="GO:0004803">
    <property type="term" value="F:transposase activity"/>
    <property type="evidence" value="ECO:0007669"/>
    <property type="project" value="InterPro"/>
</dbReference>
<keyword evidence="3" id="KW-1185">Reference proteome</keyword>
<dbReference type="HOGENOM" id="CLU_055261_0_2_3"/>
<dbReference type="GO" id="GO:0003677">
    <property type="term" value="F:DNA binding"/>
    <property type="evidence" value="ECO:0007669"/>
    <property type="project" value="InterPro"/>
</dbReference>
<gene>
    <name evidence="2" type="ORF">GKIL_4214</name>
</gene>